<evidence type="ECO:0000256" key="3">
    <source>
        <dbReference type="ARBA" id="ARBA00022480"/>
    </source>
</evidence>
<sequence length="312" mass="35936">MEPVLHSFATMVIVTEFIFGNLSNGFIVLSNFLDCITKQKLSSMDKILLTLAISRITLIWEIYIWFNSICDPSLSVIRIEIQILYFSWMLSSHFSIWLATALSIFYLFRVANFSWPIFLYWKWRLKKLIVGVMLGSLAFLLANLMQTSITLEERIHQYGGNTTVNFMGMGFAMFSEQTLFNMTLFSVTPFSLALISFLLLIFSLWRHLQKMQLNSRGHRDPSTKAHTNAMKIMVSFLLLYATYFLSLLIAWIAEKHHSEPVHIFCMITGLMYPSAHSSVLILGNSKLKQTSLLILRRLGCRLNVQATNCHVF</sequence>
<dbReference type="PANTHER" id="PTHR11394:SF60">
    <property type="entry name" value="TASTE RECEPTOR TYPE 2 MEMBER 102"/>
    <property type="match status" value="1"/>
</dbReference>
<proteinExistence type="inferred from homology"/>
<evidence type="ECO:0000313" key="16">
    <source>
        <dbReference type="Proteomes" id="UP001152836"/>
    </source>
</evidence>
<evidence type="ECO:0000256" key="4">
    <source>
        <dbReference type="ARBA" id="ARBA00022606"/>
    </source>
</evidence>
<evidence type="ECO:0000256" key="1">
    <source>
        <dbReference type="ARBA" id="ARBA00004141"/>
    </source>
</evidence>
<feature type="transmembrane region" description="Helical" evidence="14">
    <location>
        <begin position="229"/>
        <end position="249"/>
    </location>
</feature>
<evidence type="ECO:0000256" key="5">
    <source>
        <dbReference type="ARBA" id="ARBA00022692"/>
    </source>
</evidence>
<reference evidence="15" key="1">
    <citation type="submission" date="2022-06" db="EMBL/GenBank/DDBJ databases">
        <authorList>
            <person name="Andreotti S."/>
            <person name="Wyler E."/>
        </authorList>
    </citation>
    <scope>NUCLEOTIDE SEQUENCE</scope>
</reference>
<evidence type="ECO:0000256" key="11">
    <source>
        <dbReference type="ARBA" id="ARBA00023224"/>
    </source>
</evidence>
<evidence type="ECO:0000256" key="2">
    <source>
        <dbReference type="ARBA" id="ARBA00007376"/>
    </source>
</evidence>
<dbReference type="GO" id="GO:0004930">
    <property type="term" value="F:G protein-coupled receptor activity"/>
    <property type="evidence" value="ECO:0007669"/>
    <property type="project" value="UniProtKB-KW"/>
</dbReference>
<comment type="subcellular location">
    <subcellularLocation>
        <location evidence="1 13">Membrane</location>
        <topology evidence="1 13">Multi-pass membrane protein</topology>
    </subcellularLocation>
</comment>
<gene>
    <name evidence="15" type="primary">Tas2r102</name>
    <name evidence="15" type="ORF">PHOROB_LOCUS16937</name>
</gene>
<feature type="transmembrane region" description="Helical" evidence="14">
    <location>
        <begin position="47"/>
        <end position="66"/>
    </location>
</feature>
<evidence type="ECO:0000256" key="10">
    <source>
        <dbReference type="ARBA" id="ARBA00023180"/>
    </source>
</evidence>
<keyword evidence="4 13" id="KW-0716">Sensory transduction</keyword>
<dbReference type="InterPro" id="IPR007960">
    <property type="entry name" value="TAS2R"/>
</dbReference>
<feature type="transmembrane region" description="Helical" evidence="14">
    <location>
        <begin position="86"/>
        <end position="108"/>
    </location>
</feature>
<keyword evidence="9 13" id="KW-0675">Receptor</keyword>
<evidence type="ECO:0000256" key="13">
    <source>
        <dbReference type="RuleBase" id="RU004424"/>
    </source>
</evidence>
<feature type="transmembrane region" description="Helical" evidence="14">
    <location>
        <begin position="261"/>
        <end position="282"/>
    </location>
</feature>
<dbReference type="Pfam" id="PF05296">
    <property type="entry name" value="TAS2R"/>
    <property type="match status" value="1"/>
</dbReference>
<evidence type="ECO:0000256" key="9">
    <source>
        <dbReference type="ARBA" id="ARBA00023170"/>
    </source>
</evidence>
<comment type="similarity">
    <text evidence="2 12">Belongs to the G-protein coupled receptor T2R family.</text>
</comment>
<dbReference type="EMBL" id="CALSGD010001622">
    <property type="protein sequence ID" value="CAH7426093.1"/>
    <property type="molecule type" value="Genomic_DNA"/>
</dbReference>
<dbReference type="FunFam" id="1.20.1070.10:FF:000042">
    <property type="entry name" value="Taste receptor type 2 member 7"/>
    <property type="match status" value="1"/>
</dbReference>
<dbReference type="AlphaFoldDB" id="A0AAV0A9E7"/>
<feature type="transmembrane region" description="Helical" evidence="14">
    <location>
        <begin position="183"/>
        <end position="208"/>
    </location>
</feature>
<keyword evidence="3 13" id="KW-0919">Taste</keyword>
<accession>A0AAV0A9E7</accession>
<keyword evidence="10" id="KW-0325">Glycoprotein</keyword>
<dbReference type="PANTHER" id="PTHR11394">
    <property type="entry name" value="TASTE RECEPTOR TYPE 2"/>
    <property type="match status" value="1"/>
</dbReference>
<dbReference type="SUPFAM" id="SSF81321">
    <property type="entry name" value="Family A G protein-coupled receptor-like"/>
    <property type="match status" value="1"/>
</dbReference>
<dbReference type="Proteomes" id="UP001152836">
    <property type="component" value="Unassembled WGS sequence"/>
</dbReference>
<keyword evidence="8 13" id="KW-0472">Membrane</keyword>
<keyword evidence="11 13" id="KW-0807">Transducer</keyword>
<evidence type="ECO:0000256" key="8">
    <source>
        <dbReference type="ARBA" id="ARBA00023136"/>
    </source>
</evidence>
<dbReference type="GO" id="GO:0016020">
    <property type="term" value="C:membrane"/>
    <property type="evidence" value="ECO:0007669"/>
    <property type="project" value="UniProtKB-SubCell"/>
</dbReference>
<feature type="transmembrane region" description="Helical" evidence="14">
    <location>
        <begin position="128"/>
        <end position="145"/>
    </location>
</feature>
<evidence type="ECO:0000256" key="6">
    <source>
        <dbReference type="ARBA" id="ARBA00022989"/>
    </source>
</evidence>
<protein>
    <recommendedName>
        <fullName evidence="13">Taste receptor type 2</fullName>
    </recommendedName>
</protein>
<comment type="caution">
    <text evidence="15">The sequence shown here is derived from an EMBL/GenBank/DDBJ whole genome shotgun (WGS) entry which is preliminary data.</text>
</comment>
<evidence type="ECO:0000256" key="7">
    <source>
        <dbReference type="ARBA" id="ARBA00023040"/>
    </source>
</evidence>
<organism evidence="15 16">
    <name type="scientific">Phodopus roborovskii</name>
    <name type="common">Roborovski's desert hamster</name>
    <name type="synonym">Cricetulus roborovskii</name>
    <dbReference type="NCBI Taxonomy" id="109678"/>
    <lineage>
        <taxon>Eukaryota</taxon>
        <taxon>Metazoa</taxon>
        <taxon>Chordata</taxon>
        <taxon>Craniata</taxon>
        <taxon>Vertebrata</taxon>
        <taxon>Euteleostomi</taxon>
        <taxon>Mammalia</taxon>
        <taxon>Eutheria</taxon>
        <taxon>Euarchontoglires</taxon>
        <taxon>Glires</taxon>
        <taxon>Rodentia</taxon>
        <taxon>Myomorpha</taxon>
        <taxon>Muroidea</taxon>
        <taxon>Cricetidae</taxon>
        <taxon>Cricetinae</taxon>
        <taxon>Phodopus</taxon>
    </lineage>
</organism>
<feature type="transmembrane region" description="Helical" evidence="14">
    <location>
        <begin position="12"/>
        <end position="35"/>
    </location>
</feature>
<keyword evidence="7 13" id="KW-0297">G-protein coupled receptor</keyword>
<name>A0AAV0A9E7_PHORO</name>
<evidence type="ECO:0000256" key="14">
    <source>
        <dbReference type="SAM" id="Phobius"/>
    </source>
</evidence>
<dbReference type="Gene3D" id="1.20.1070.10">
    <property type="entry name" value="Rhodopsin 7-helix transmembrane proteins"/>
    <property type="match status" value="1"/>
</dbReference>
<evidence type="ECO:0000313" key="15">
    <source>
        <dbReference type="EMBL" id="CAH7426093.1"/>
    </source>
</evidence>
<dbReference type="GO" id="GO:0033038">
    <property type="term" value="F:bitter taste receptor activity"/>
    <property type="evidence" value="ECO:0007669"/>
    <property type="project" value="InterPro"/>
</dbReference>
<keyword evidence="6 14" id="KW-1133">Transmembrane helix</keyword>
<keyword evidence="16" id="KW-1185">Reference proteome</keyword>
<keyword evidence="5 13" id="KW-0812">Transmembrane</keyword>
<evidence type="ECO:0000256" key="12">
    <source>
        <dbReference type="RuleBase" id="RU004423"/>
    </source>
</evidence>